<proteinExistence type="predicted"/>
<sequence length="94" mass="10285">MRTGEEKGPSVLNGERSSDLARISPLLASFGKMMDCSGGPYIFRDSDFEKFGEESWRQGCCDNPGSGRENEGCGQRRTAPPPSNSFDSSVWKDS</sequence>
<evidence type="ECO:0000313" key="3">
    <source>
        <dbReference type="Proteomes" id="UP000886998"/>
    </source>
</evidence>
<gene>
    <name evidence="2" type="ORF">TNIN_416631</name>
</gene>
<keyword evidence="3" id="KW-1185">Reference proteome</keyword>
<dbReference type="EMBL" id="BMAV01011323">
    <property type="protein sequence ID" value="GFY57096.1"/>
    <property type="molecule type" value="Genomic_DNA"/>
</dbReference>
<evidence type="ECO:0000256" key="1">
    <source>
        <dbReference type="SAM" id="MobiDB-lite"/>
    </source>
</evidence>
<protein>
    <submittedName>
        <fullName evidence="2">Uncharacterized protein</fullName>
    </submittedName>
</protein>
<organism evidence="2 3">
    <name type="scientific">Trichonephila inaurata madagascariensis</name>
    <dbReference type="NCBI Taxonomy" id="2747483"/>
    <lineage>
        <taxon>Eukaryota</taxon>
        <taxon>Metazoa</taxon>
        <taxon>Ecdysozoa</taxon>
        <taxon>Arthropoda</taxon>
        <taxon>Chelicerata</taxon>
        <taxon>Arachnida</taxon>
        <taxon>Araneae</taxon>
        <taxon>Araneomorphae</taxon>
        <taxon>Entelegynae</taxon>
        <taxon>Araneoidea</taxon>
        <taxon>Nephilidae</taxon>
        <taxon>Trichonephila</taxon>
        <taxon>Trichonephila inaurata</taxon>
    </lineage>
</organism>
<dbReference type="Proteomes" id="UP000886998">
    <property type="component" value="Unassembled WGS sequence"/>
</dbReference>
<dbReference type="AlphaFoldDB" id="A0A8X6XPU1"/>
<evidence type="ECO:0000313" key="2">
    <source>
        <dbReference type="EMBL" id="GFY57096.1"/>
    </source>
</evidence>
<accession>A0A8X6XPU1</accession>
<comment type="caution">
    <text evidence="2">The sequence shown here is derived from an EMBL/GenBank/DDBJ whole genome shotgun (WGS) entry which is preliminary data.</text>
</comment>
<name>A0A8X6XPU1_9ARAC</name>
<reference evidence="2" key="1">
    <citation type="submission" date="2020-08" db="EMBL/GenBank/DDBJ databases">
        <title>Multicomponent nature underlies the extraordinary mechanical properties of spider dragline silk.</title>
        <authorList>
            <person name="Kono N."/>
            <person name="Nakamura H."/>
            <person name="Mori M."/>
            <person name="Yoshida Y."/>
            <person name="Ohtoshi R."/>
            <person name="Malay A.D."/>
            <person name="Moran D.A.P."/>
            <person name="Tomita M."/>
            <person name="Numata K."/>
            <person name="Arakawa K."/>
        </authorList>
    </citation>
    <scope>NUCLEOTIDE SEQUENCE</scope>
</reference>
<feature type="region of interest" description="Disordered" evidence="1">
    <location>
        <begin position="62"/>
        <end position="94"/>
    </location>
</feature>